<dbReference type="AlphaFoldDB" id="A0A0G4HWQ0"/>
<name>A0A0G4HWQ0_9ALVE</name>
<feature type="compositionally biased region" description="Polar residues" evidence="3">
    <location>
        <begin position="373"/>
        <end position="386"/>
    </location>
</feature>
<sequence>MSVSTVLVCLDAEPDRQYLKNLVQRVTPHEPVEIALPQSAVALILRGEGEALALAVTMFYGTVMPKFAEIELVVSHATVMAFRTYGEEATVRVVPGFLRQPSFSHLLRKITLRGTSTGVMGALSRLLHLSSSDLHLLSPAQPLIALSDAEGEAVLRSAPPQSSTVSFPAPALQQTPTSFPAASPPPLSHALGGPSGSAASATNGWVLSQLGQLLPASPANRFHGEGQHQQQQQQTPSGLPPPYSAASPTSTIGGGGGASLTQTPNAMGASPYVAPMTPVQTFPPHPGLGNRAGLVSGGGAREEQRGMMTPSYPSYPSGGGTPGMTGTEGGTPGVIIPGPITIKQNGAVNLERGPNNGGTITMQHLSRSRDQQDPSLQSARARTLEQQGHAPHGFSSSASSDIAVEEIIVPEPVIKRLVGRGGSTVTGLECASGASMTIVGQEEGSPFRTLRIAGTRQQVRRGYHLASSRLALLGVQLDAHREVQALVVLIREEDVGRVVGPKGTTARMIEHESGAVLSITRRSRANPLLRMREALGDTPLGSQDAQVLKTLCEVVPGTRAVLIVGNAEARQRARTIVENLTSSEDVAAAMMPGPSPQSAQQQSNASLRNTVIAIEVPSSCFNAVTSTWAKSVCSEGPPPAASAVGVGLYPRGVPTAPRPVASMTAEQQFYGAPGGGGFMPARAAGVLGGPSMRGNGGGHGGGGGWGGIHK</sequence>
<proteinExistence type="predicted"/>
<dbReference type="CDD" id="cd00105">
    <property type="entry name" value="KH-I"/>
    <property type="match status" value="2"/>
</dbReference>
<dbReference type="PANTHER" id="PTHR10288">
    <property type="entry name" value="KH DOMAIN CONTAINING RNA BINDING PROTEIN"/>
    <property type="match status" value="1"/>
</dbReference>
<dbReference type="VEuPathDB" id="CryptoDB:Cvel_9122"/>
<protein>
    <recommendedName>
        <fullName evidence="4">K Homology domain-containing protein</fullName>
    </recommendedName>
</protein>
<dbReference type="SMART" id="SM00322">
    <property type="entry name" value="KH"/>
    <property type="match status" value="2"/>
</dbReference>
<evidence type="ECO:0000256" key="3">
    <source>
        <dbReference type="SAM" id="MobiDB-lite"/>
    </source>
</evidence>
<reference evidence="5" key="1">
    <citation type="submission" date="2014-11" db="EMBL/GenBank/DDBJ databases">
        <authorList>
            <person name="Otto D Thomas"/>
            <person name="Naeem Raeece"/>
        </authorList>
    </citation>
    <scope>NUCLEOTIDE SEQUENCE</scope>
</reference>
<feature type="region of interest" description="Disordered" evidence="3">
    <location>
        <begin position="155"/>
        <end position="199"/>
    </location>
</feature>
<gene>
    <name evidence="5" type="ORF">Cvel_9122</name>
</gene>
<keyword evidence="2" id="KW-0694">RNA-binding</keyword>
<keyword evidence="1" id="KW-0677">Repeat</keyword>
<accession>A0A0G4HWQ0</accession>
<dbReference type="PROSITE" id="PS50084">
    <property type="entry name" value="KH_TYPE_1"/>
    <property type="match status" value="2"/>
</dbReference>
<organism evidence="5">
    <name type="scientific">Chromera velia CCMP2878</name>
    <dbReference type="NCBI Taxonomy" id="1169474"/>
    <lineage>
        <taxon>Eukaryota</taxon>
        <taxon>Sar</taxon>
        <taxon>Alveolata</taxon>
        <taxon>Colpodellida</taxon>
        <taxon>Chromeraceae</taxon>
        <taxon>Chromera</taxon>
    </lineage>
</organism>
<dbReference type="Pfam" id="PF00013">
    <property type="entry name" value="KH_1"/>
    <property type="match status" value="1"/>
</dbReference>
<feature type="compositionally biased region" description="Low complexity" evidence="3">
    <location>
        <begin position="188"/>
        <end position="199"/>
    </location>
</feature>
<dbReference type="EMBL" id="CDMZ01004196">
    <property type="protein sequence ID" value="CEM48949.1"/>
    <property type="molecule type" value="Genomic_DNA"/>
</dbReference>
<evidence type="ECO:0000259" key="4">
    <source>
        <dbReference type="SMART" id="SM00322"/>
    </source>
</evidence>
<evidence type="ECO:0000256" key="2">
    <source>
        <dbReference type="PROSITE-ProRule" id="PRU00117"/>
    </source>
</evidence>
<evidence type="ECO:0000256" key="1">
    <source>
        <dbReference type="ARBA" id="ARBA00022737"/>
    </source>
</evidence>
<dbReference type="Gene3D" id="3.30.1370.10">
    <property type="entry name" value="K Homology domain, type 1"/>
    <property type="match status" value="2"/>
</dbReference>
<feature type="domain" description="K Homology" evidence="4">
    <location>
        <begin position="401"/>
        <end position="471"/>
    </location>
</feature>
<dbReference type="GO" id="GO:0003723">
    <property type="term" value="F:RNA binding"/>
    <property type="evidence" value="ECO:0007669"/>
    <property type="project" value="UniProtKB-UniRule"/>
</dbReference>
<feature type="domain" description="K Homology" evidence="4">
    <location>
        <begin position="482"/>
        <end position="582"/>
    </location>
</feature>
<feature type="region of interest" description="Disordered" evidence="3">
    <location>
        <begin position="350"/>
        <end position="398"/>
    </location>
</feature>
<dbReference type="InterPro" id="IPR036612">
    <property type="entry name" value="KH_dom_type_1_sf"/>
</dbReference>
<dbReference type="InterPro" id="IPR004088">
    <property type="entry name" value="KH_dom_type_1"/>
</dbReference>
<dbReference type="InterPro" id="IPR004087">
    <property type="entry name" value="KH_dom"/>
</dbReference>
<evidence type="ECO:0000313" key="5">
    <source>
        <dbReference type="EMBL" id="CEM48949.1"/>
    </source>
</evidence>
<feature type="region of interest" description="Disordered" evidence="3">
    <location>
        <begin position="216"/>
        <end position="272"/>
    </location>
</feature>
<dbReference type="SUPFAM" id="SSF54791">
    <property type="entry name" value="Eukaryotic type KH-domain (KH-domain type I)"/>
    <property type="match status" value="2"/>
</dbReference>